<evidence type="ECO:0000256" key="1">
    <source>
        <dbReference type="SAM" id="MobiDB-lite"/>
    </source>
</evidence>
<evidence type="ECO:0000313" key="3">
    <source>
        <dbReference type="Proteomes" id="UP000026962"/>
    </source>
</evidence>
<dbReference type="HOGENOM" id="CLU_1449855_0_0_1"/>
<keyword evidence="3" id="KW-1185">Reference proteome</keyword>
<dbReference type="Proteomes" id="UP000026962">
    <property type="component" value="Chromosome 1"/>
</dbReference>
<feature type="compositionally biased region" description="Basic residues" evidence="1">
    <location>
        <begin position="123"/>
        <end position="133"/>
    </location>
</feature>
<protein>
    <submittedName>
        <fullName evidence="2">Uncharacterized protein</fullName>
    </submittedName>
</protein>
<proteinExistence type="predicted"/>
<reference evidence="2" key="2">
    <citation type="submission" date="2018-05" db="EMBL/GenBank/DDBJ databases">
        <title>OpunRS2 (Oryza punctata Reference Sequence Version 2).</title>
        <authorList>
            <person name="Zhang J."/>
            <person name="Kudrna D."/>
            <person name="Lee S."/>
            <person name="Talag J."/>
            <person name="Welchert J."/>
            <person name="Wing R.A."/>
        </authorList>
    </citation>
    <scope>NUCLEOTIDE SEQUENCE [LARGE SCALE GENOMIC DNA]</scope>
</reference>
<feature type="compositionally biased region" description="Basic and acidic residues" evidence="1">
    <location>
        <begin position="168"/>
        <end position="187"/>
    </location>
</feature>
<reference evidence="2" key="1">
    <citation type="submission" date="2015-04" db="UniProtKB">
        <authorList>
            <consortium name="EnsemblPlants"/>
        </authorList>
    </citation>
    <scope>IDENTIFICATION</scope>
</reference>
<sequence length="187" mass="20479">MSLAKTFALDGLCTLATGGHHGQPDGGQAAMRRPNVLGFGIVGGAPNSTHPGPATKETPSSRKVKMQEPMELKDEVSCATPFPQCGYNDAHSTAEISSDPTLDVYMTPKKTMSVPFYTSPPQRRAHHHHRIRWCRTQPQPPNSGGERRKEAERWGGREPVSAHRQKVTMKELGGRESDDGEGARRWG</sequence>
<accession>A0A0E0JQT8</accession>
<dbReference type="AlphaFoldDB" id="A0A0E0JQT8"/>
<organism evidence="2">
    <name type="scientific">Oryza punctata</name>
    <name type="common">Red rice</name>
    <dbReference type="NCBI Taxonomy" id="4537"/>
    <lineage>
        <taxon>Eukaryota</taxon>
        <taxon>Viridiplantae</taxon>
        <taxon>Streptophyta</taxon>
        <taxon>Embryophyta</taxon>
        <taxon>Tracheophyta</taxon>
        <taxon>Spermatophyta</taxon>
        <taxon>Magnoliopsida</taxon>
        <taxon>Liliopsida</taxon>
        <taxon>Poales</taxon>
        <taxon>Poaceae</taxon>
        <taxon>BOP clade</taxon>
        <taxon>Oryzoideae</taxon>
        <taxon>Oryzeae</taxon>
        <taxon>Oryzinae</taxon>
        <taxon>Oryza</taxon>
    </lineage>
</organism>
<dbReference type="Gramene" id="OPUNC01G35500.1">
    <property type="protein sequence ID" value="OPUNC01G35500.1"/>
    <property type="gene ID" value="OPUNC01G35500"/>
</dbReference>
<feature type="compositionally biased region" description="Basic and acidic residues" evidence="1">
    <location>
        <begin position="145"/>
        <end position="156"/>
    </location>
</feature>
<evidence type="ECO:0000313" key="2">
    <source>
        <dbReference type="EnsemblPlants" id="OPUNC01G35500.1"/>
    </source>
</evidence>
<name>A0A0E0JQT8_ORYPU</name>
<feature type="region of interest" description="Disordered" evidence="1">
    <location>
        <begin position="118"/>
        <end position="187"/>
    </location>
</feature>
<feature type="region of interest" description="Disordered" evidence="1">
    <location>
        <begin position="44"/>
        <end position="64"/>
    </location>
</feature>
<dbReference type="EnsemblPlants" id="OPUNC01G35500.1">
    <property type="protein sequence ID" value="OPUNC01G35500.1"/>
    <property type="gene ID" value="OPUNC01G35500"/>
</dbReference>